<dbReference type="Proteomes" id="UP000694865">
    <property type="component" value="Unplaced"/>
</dbReference>
<evidence type="ECO:0000256" key="1">
    <source>
        <dbReference type="SAM" id="SignalP"/>
    </source>
</evidence>
<organism evidence="2 3">
    <name type="scientific">Saccoglossus kowalevskii</name>
    <name type="common">Acorn worm</name>
    <dbReference type="NCBI Taxonomy" id="10224"/>
    <lineage>
        <taxon>Eukaryota</taxon>
        <taxon>Metazoa</taxon>
        <taxon>Hemichordata</taxon>
        <taxon>Enteropneusta</taxon>
        <taxon>Harrimaniidae</taxon>
        <taxon>Saccoglossus</taxon>
    </lineage>
</organism>
<evidence type="ECO:0000313" key="3">
    <source>
        <dbReference type="RefSeq" id="XP_002732772.1"/>
    </source>
</evidence>
<gene>
    <name evidence="3" type="primary">LOC100376311</name>
</gene>
<feature type="signal peptide" evidence="1">
    <location>
        <begin position="1"/>
        <end position="22"/>
    </location>
</feature>
<accession>A0ABM0GLU1</accession>
<sequence length="150" mass="16159">MRTNELITFALVFLSTLTQTFGLDCVSCTTSDMDDSPFTCFNAPSSEIDIEGTVGVQSSTCDSGEVCRVVAYYGDNGLENLERGCFDSETFCGGNTNVANECDDKHANCYQCCDEDYCNTDVPDTADTIPKLTIFGVLTTSIISIALVVT</sequence>
<dbReference type="GeneID" id="100376311"/>
<name>A0ABM0GLU1_SACKO</name>
<dbReference type="RefSeq" id="XP_002732772.1">
    <property type="nucleotide sequence ID" value="XM_002732726.2"/>
</dbReference>
<reference evidence="3" key="1">
    <citation type="submission" date="2025-08" db="UniProtKB">
        <authorList>
            <consortium name="RefSeq"/>
        </authorList>
    </citation>
    <scope>IDENTIFICATION</scope>
    <source>
        <tissue evidence="3">Testes</tissue>
    </source>
</reference>
<protein>
    <submittedName>
        <fullName evidence="3">Uncharacterized protein LOC100376311</fullName>
    </submittedName>
</protein>
<keyword evidence="2" id="KW-1185">Reference proteome</keyword>
<proteinExistence type="predicted"/>
<evidence type="ECO:0000313" key="2">
    <source>
        <dbReference type="Proteomes" id="UP000694865"/>
    </source>
</evidence>
<feature type="chain" id="PRO_5047080342" evidence="1">
    <location>
        <begin position="23"/>
        <end position="150"/>
    </location>
</feature>
<keyword evidence="1" id="KW-0732">Signal</keyword>